<protein>
    <submittedName>
        <fullName evidence="3">Uncharacterized protein</fullName>
    </submittedName>
</protein>
<dbReference type="EMBL" id="FMHT01000003">
    <property type="protein sequence ID" value="SCL23025.1"/>
    <property type="molecule type" value="Genomic_DNA"/>
</dbReference>
<feature type="transmembrane region" description="Helical" evidence="2">
    <location>
        <begin position="152"/>
        <end position="171"/>
    </location>
</feature>
<dbReference type="AlphaFoldDB" id="A0A1C6S0V4"/>
<feature type="compositionally biased region" description="Low complexity" evidence="1">
    <location>
        <begin position="344"/>
        <end position="358"/>
    </location>
</feature>
<feature type="compositionally biased region" description="Low complexity" evidence="1">
    <location>
        <begin position="383"/>
        <end position="398"/>
    </location>
</feature>
<feature type="transmembrane region" description="Helical" evidence="2">
    <location>
        <begin position="46"/>
        <end position="68"/>
    </location>
</feature>
<evidence type="ECO:0000256" key="2">
    <source>
        <dbReference type="SAM" id="Phobius"/>
    </source>
</evidence>
<keyword evidence="2" id="KW-0472">Membrane</keyword>
<feature type="transmembrane region" description="Helical" evidence="2">
    <location>
        <begin position="259"/>
        <end position="279"/>
    </location>
</feature>
<gene>
    <name evidence="3" type="ORF">GA0070616_2651</name>
</gene>
<feature type="transmembrane region" description="Helical" evidence="2">
    <location>
        <begin position="116"/>
        <end position="140"/>
    </location>
</feature>
<keyword evidence="2" id="KW-1133">Transmembrane helix</keyword>
<evidence type="ECO:0000256" key="1">
    <source>
        <dbReference type="SAM" id="MobiDB-lite"/>
    </source>
</evidence>
<feature type="transmembrane region" description="Helical" evidence="2">
    <location>
        <begin position="291"/>
        <end position="315"/>
    </location>
</feature>
<accession>A0A1C6S0V4</accession>
<dbReference type="RefSeq" id="WP_245712754.1">
    <property type="nucleotide sequence ID" value="NZ_FMHT01000003.1"/>
</dbReference>
<keyword evidence="2" id="KW-0812">Transmembrane</keyword>
<feature type="transmembrane region" description="Helical" evidence="2">
    <location>
        <begin position="183"/>
        <end position="201"/>
    </location>
</feature>
<reference evidence="3 4" key="1">
    <citation type="submission" date="2016-06" db="EMBL/GenBank/DDBJ databases">
        <authorList>
            <person name="Kjaerup R.B."/>
            <person name="Dalgaard T.S."/>
            <person name="Juul-Madsen H.R."/>
        </authorList>
    </citation>
    <scope>NUCLEOTIDE SEQUENCE [LARGE SCALE GENOMIC DNA]</scope>
    <source>
        <strain evidence="3 4">DSM 43818</strain>
    </source>
</reference>
<feature type="compositionally biased region" description="Low complexity" evidence="1">
    <location>
        <begin position="437"/>
        <end position="455"/>
    </location>
</feature>
<sequence>MARQGWGGSIATATGVAAGAGAAQLGFGYGLGIINWTPAVADAGTAAWVASLVWATWIGATSTVLGAVSAQRLHERRSPEVAASGPAAEGMTVDATAASTATPPAPARPGGTLRRLCLAVAAGFGALITVLLVAVPARMAQVPDASSPRAVAAGYAAVGVLVGVLVAAWALHSRAVAGNVTATAAWLWLLAVVAVADSVLAGRGLTTAQLGIWQFSSDSGQFWLRDYFYWPGAVLSLGSALVIGVFAARRAARLPAGRVGTTASGAAGPLLVATAYFLAVPRLTEISPEQVSAHLIAPYAVIVGVGGSTLVAALAQRADRRRAQRRAPDPGDDTGSALADDVNTAPAGTALADDTGAAGERRDRAGRAVTVPRQRTGEPSAHPARATATSPRPTTGTRAAKRAPAPDPARDDTPITTSTFAAVADPGADPEPHAGRPPAESAAGKPPAAAAGQPSTEPDDATADPAPRRGRPSRRPR</sequence>
<dbReference type="Proteomes" id="UP000199699">
    <property type="component" value="Unassembled WGS sequence"/>
</dbReference>
<name>A0A1C6S0V4_9ACTN</name>
<feature type="transmembrane region" description="Helical" evidence="2">
    <location>
        <begin position="227"/>
        <end position="247"/>
    </location>
</feature>
<organism evidence="3 4">
    <name type="scientific">Micromonospora nigra</name>
    <dbReference type="NCBI Taxonomy" id="145857"/>
    <lineage>
        <taxon>Bacteria</taxon>
        <taxon>Bacillati</taxon>
        <taxon>Actinomycetota</taxon>
        <taxon>Actinomycetes</taxon>
        <taxon>Micromonosporales</taxon>
        <taxon>Micromonosporaceae</taxon>
        <taxon>Micromonospora</taxon>
    </lineage>
</organism>
<feature type="compositionally biased region" description="Basic residues" evidence="1">
    <location>
        <begin position="468"/>
        <end position="477"/>
    </location>
</feature>
<keyword evidence="4" id="KW-1185">Reference proteome</keyword>
<evidence type="ECO:0000313" key="4">
    <source>
        <dbReference type="Proteomes" id="UP000199699"/>
    </source>
</evidence>
<proteinExistence type="predicted"/>
<feature type="region of interest" description="Disordered" evidence="1">
    <location>
        <begin position="319"/>
        <end position="477"/>
    </location>
</feature>
<evidence type="ECO:0000313" key="3">
    <source>
        <dbReference type="EMBL" id="SCL23025.1"/>
    </source>
</evidence>